<comment type="caution">
    <text evidence="1">The sequence shown here is derived from an EMBL/GenBank/DDBJ whole genome shotgun (WGS) entry which is preliminary data.</text>
</comment>
<dbReference type="AlphaFoldDB" id="A0A4Y7SST7"/>
<reference evidence="1 2" key="1">
    <citation type="journal article" date="2019" name="Nat. Ecol. Evol.">
        <title>Megaphylogeny resolves global patterns of mushroom evolution.</title>
        <authorList>
            <person name="Varga T."/>
            <person name="Krizsan K."/>
            <person name="Foldi C."/>
            <person name="Dima B."/>
            <person name="Sanchez-Garcia M."/>
            <person name="Sanchez-Ramirez S."/>
            <person name="Szollosi G.J."/>
            <person name="Szarkandi J.G."/>
            <person name="Papp V."/>
            <person name="Albert L."/>
            <person name="Andreopoulos W."/>
            <person name="Angelini C."/>
            <person name="Antonin V."/>
            <person name="Barry K.W."/>
            <person name="Bougher N.L."/>
            <person name="Buchanan P."/>
            <person name="Buyck B."/>
            <person name="Bense V."/>
            <person name="Catcheside P."/>
            <person name="Chovatia M."/>
            <person name="Cooper J."/>
            <person name="Damon W."/>
            <person name="Desjardin D."/>
            <person name="Finy P."/>
            <person name="Geml J."/>
            <person name="Haridas S."/>
            <person name="Hughes K."/>
            <person name="Justo A."/>
            <person name="Karasinski D."/>
            <person name="Kautmanova I."/>
            <person name="Kiss B."/>
            <person name="Kocsube S."/>
            <person name="Kotiranta H."/>
            <person name="LaButti K.M."/>
            <person name="Lechner B.E."/>
            <person name="Liimatainen K."/>
            <person name="Lipzen A."/>
            <person name="Lukacs Z."/>
            <person name="Mihaltcheva S."/>
            <person name="Morgado L.N."/>
            <person name="Niskanen T."/>
            <person name="Noordeloos M.E."/>
            <person name="Ohm R.A."/>
            <person name="Ortiz-Santana B."/>
            <person name="Ovrebo C."/>
            <person name="Racz N."/>
            <person name="Riley R."/>
            <person name="Savchenko A."/>
            <person name="Shiryaev A."/>
            <person name="Soop K."/>
            <person name="Spirin V."/>
            <person name="Szebenyi C."/>
            <person name="Tomsovsky M."/>
            <person name="Tulloss R.E."/>
            <person name="Uehling J."/>
            <person name="Grigoriev I.V."/>
            <person name="Vagvolgyi C."/>
            <person name="Papp T."/>
            <person name="Martin F.M."/>
            <person name="Miettinen O."/>
            <person name="Hibbett D.S."/>
            <person name="Nagy L.G."/>
        </authorList>
    </citation>
    <scope>NUCLEOTIDE SEQUENCE [LARGE SCALE GENOMIC DNA]</scope>
    <source>
        <strain evidence="1 2">FP101781</strain>
    </source>
</reference>
<protein>
    <submittedName>
        <fullName evidence="1">Uncharacterized protein</fullName>
    </submittedName>
</protein>
<dbReference type="OrthoDB" id="3156934at2759"/>
<evidence type="ECO:0000313" key="1">
    <source>
        <dbReference type="EMBL" id="TEB24930.1"/>
    </source>
</evidence>
<name>A0A4Y7SST7_COPMI</name>
<accession>A0A4Y7SST7</accession>
<gene>
    <name evidence="1" type="ORF">FA13DRAFT_1796786</name>
</gene>
<organism evidence="1 2">
    <name type="scientific">Coprinellus micaceus</name>
    <name type="common">Glistening ink-cap mushroom</name>
    <name type="synonym">Coprinus micaceus</name>
    <dbReference type="NCBI Taxonomy" id="71717"/>
    <lineage>
        <taxon>Eukaryota</taxon>
        <taxon>Fungi</taxon>
        <taxon>Dikarya</taxon>
        <taxon>Basidiomycota</taxon>
        <taxon>Agaricomycotina</taxon>
        <taxon>Agaricomycetes</taxon>
        <taxon>Agaricomycetidae</taxon>
        <taxon>Agaricales</taxon>
        <taxon>Agaricineae</taxon>
        <taxon>Psathyrellaceae</taxon>
        <taxon>Coprinellus</taxon>
    </lineage>
</organism>
<proteinExistence type="predicted"/>
<dbReference type="EMBL" id="QPFP01000061">
    <property type="protein sequence ID" value="TEB24930.1"/>
    <property type="molecule type" value="Genomic_DNA"/>
</dbReference>
<sequence length="371" mass="41219">MASDDDVRKELDARIRCLELELSDLKQRRNTLSPISRLPPEIFCKLFVYSLPELDYQKQHGGRRRLHAMELSHVSHTWRAVALECAELWAHLQVGVHTREEMLAFAHEKARHVPISVSLCGLAYGPDSPDDQVPSDRVISTLTKIVREGSARCHSLQLWTGHATLERLLHGHVGGFDTLVTLKLVTQVPDWTVVSPLPCFSGCPRVRRVEVGGALVVPLSWAPLRSPFLTHVHLERVWWTGGIVTDILAIMNRSTNLQSFAIENTRTSTLSNDDRLASTQGGTGTLPLSKLKWLELGGISPTDLISLLSSISVPVEARLDLRTYAQECKELMSSVGRVYSTPSSPAVLLIAGEQVCTWDLAELVCHPSRLE</sequence>
<evidence type="ECO:0000313" key="2">
    <source>
        <dbReference type="Proteomes" id="UP000298030"/>
    </source>
</evidence>
<keyword evidence="2" id="KW-1185">Reference proteome</keyword>
<dbReference type="Proteomes" id="UP000298030">
    <property type="component" value="Unassembled WGS sequence"/>
</dbReference>